<dbReference type="InterPro" id="IPR052160">
    <property type="entry name" value="Gypsy_RT_Integrase-like"/>
</dbReference>
<evidence type="ECO:0000313" key="2">
    <source>
        <dbReference type="EMBL" id="KAL0405860.1"/>
    </source>
</evidence>
<proteinExistence type="predicted"/>
<evidence type="ECO:0000256" key="1">
    <source>
        <dbReference type="SAM" id="MobiDB-lite"/>
    </source>
</evidence>
<dbReference type="PANTHER" id="PTHR47266">
    <property type="entry name" value="ENDONUCLEASE-RELATED"/>
    <property type="match status" value="1"/>
</dbReference>
<comment type="caution">
    <text evidence="2">The sequence shown here is derived from an EMBL/GenBank/DDBJ whole genome shotgun (WGS) entry which is preliminary data.</text>
</comment>
<feature type="region of interest" description="Disordered" evidence="1">
    <location>
        <begin position="1"/>
        <end position="27"/>
    </location>
</feature>
<dbReference type="AlphaFoldDB" id="A0AAW2TM19"/>
<accession>A0AAW2TM19</accession>
<evidence type="ECO:0008006" key="3">
    <source>
        <dbReference type="Google" id="ProtNLM"/>
    </source>
</evidence>
<sequence>MSSKKYMANAVSPRRHKDSGQQSPSSRIFLGNMKQDAIRLVNKCGRCQKYSSLIHQPVEPLTTMLSPCPFMQWGIDIVGPFPLTAGQRKFLLVAIDISPNGSKQNP</sequence>
<protein>
    <recommendedName>
        <fullName evidence="3">Integrase zinc-binding domain-containing protein</fullName>
    </recommendedName>
</protein>
<reference evidence="2" key="2">
    <citation type="journal article" date="2024" name="Plant">
        <title>Genomic evolution and insights into agronomic trait innovations of Sesamum species.</title>
        <authorList>
            <person name="Miao H."/>
            <person name="Wang L."/>
            <person name="Qu L."/>
            <person name="Liu H."/>
            <person name="Sun Y."/>
            <person name="Le M."/>
            <person name="Wang Q."/>
            <person name="Wei S."/>
            <person name="Zheng Y."/>
            <person name="Lin W."/>
            <person name="Duan Y."/>
            <person name="Cao H."/>
            <person name="Xiong S."/>
            <person name="Wang X."/>
            <person name="Wei L."/>
            <person name="Li C."/>
            <person name="Ma Q."/>
            <person name="Ju M."/>
            <person name="Zhao R."/>
            <person name="Li G."/>
            <person name="Mu C."/>
            <person name="Tian Q."/>
            <person name="Mei H."/>
            <person name="Zhang T."/>
            <person name="Gao T."/>
            <person name="Zhang H."/>
        </authorList>
    </citation>
    <scope>NUCLEOTIDE SEQUENCE</scope>
    <source>
        <strain evidence="2">KEN1</strain>
    </source>
</reference>
<gene>
    <name evidence="2" type="ORF">Slati_3899900</name>
</gene>
<organism evidence="2">
    <name type="scientific">Sesamum latifolium</name>
    <dbReference type="NCBI Taxonomy" id="2727402"/>
    <lineage>
        <taxon>Eukaryota</taxon>
        <taxon>Viridiplantae</taxon>
        <taxon>Streptophyta</taxon>
        <taxon>Embryophyta</taxon>
        <taxon>Tracheophyta</taxon>
        <taxon>Spermatophyta</taxon>
        <taxon>Magnoliopsida</taxon>
        <taxon>eudicotyledons</taxon>
        <taxon>Gunneridae</taxon>
        <taxon>Pentapetalae</taxon>
        <taxon>asterids</taxon>
        <taxon>lamiids</taxon>
        <taxon>Lamiales</taxon>
        <taxon>Pedaliaceae</taxon>
        <taxon>Sesamum</taxon>
    </lineage>
</organism>
<name>A0AAW2TM19_9LAMI</name>
<reference evidence="2" key="1">
    <citation type="submission" date="2020-06" db="EMBL/GenBank/DDBJ databases">
        <authorList>
            <person name="Li T."/>
            <person name="Hu X."/>
            <person name="Zhang T."/>
            <person name="Song X."/>
            <person name="Zhang H."/>
            <person name="Dai N."/>
            <person name="Sheng W."/>
            <person name="Hou X."/>
            <person name="Wei L."/>
        </authorList>
    </citation>
    <scope>NUCLEOTIDE SEQUENCE</scope>
    <source>
        <strain evidence="2">KEN1</strain>
        <tissue evidence="2">Leaf</tissue>
    </source>
</reference>
<dbReference type="EMBL" id="JACGWN010000014">
    <property type="protein sequence ID" value="KAL0405860.1"/>
    <property type="molecule type" value="Genomic_DNA"/>
</dbReference>